<dbReference type="InterPro" id="IPR011990">
    <property type="entry name" value="TPR-like_helical_dom_sf"/>
</dbReference>
<organism evidence="4">
    <name type="scientific">Panicum hallii</name>
    <dbReference type="NCBI Taxonomy" id="206008"/>
    <lineage>
        <taxon>Eukaryota</taxon>
        <taxon>Viridiplantae</taxon>
        <taxon>Streptophyta</taxon>
        <taxon>Embryophyta</taxon>
        <taxon>Tracheophyta</taxon>
        <taxon>Spermatophyta</taxon>
        <taxon>Magnoliopsida</taxon>
        <taxon>Liliopsida</taxon>
        <taxon>Poales</taxon>
        <taxon>Poaceae</taxon>
        <taxon>PACMAD clade</taxon>
        <taxon>Panicoideae</taxon>
        <taxon>Panicodae</taxon>
        <taxon>Paniceae</taxon>
        <taxon>Panicinae</taxon>
        <taxon>Panicum</taxon>
        <taxon>Panicum sect. Panicum</taxon>
    </lineage>
</organism>
<sequence length="222" mass="25042">MESDIFIANSMMDMYEKFGFSEKASAIFEKIDAPIMVPWNAMIANLAQNGAESEAFRLFIEMQKNGKCPNAFHRSEPASSLFEGGLSKHGEADTCRELSKDGHLFHLLFACASSQRCAAAHEGTWDEQERHDLRAVAVWWVSSVATMVAMRPESPREPGPYVRHLCELSCLWFVTGKLHLLSTRRLSTMVNRVPGDDDKKLWGHIHIHVAERDILHDNGQDS</sequence>
<name>A0A2T8KK00_9POAL</name>
<dbReference type="GO" id="GO:0009451">
    <property type="term" value="P:RNA modification"/>
    <property type="evidence" value="ECO:0007669"/>
    <property type="project" value="InterPro"/>
</dbReference>
<evidence type="ECO:0008006" key="5">
    <source>
        <dbReference type="Google" id="ProtNLM"/>
    </source>
</evidence>
<dbReference type="PROSITE" id="PS51375">
    <property type="entry name" value="PPR"/>
    <property type="match status" value="1"/>
</dbReference>
<gene>
    <name evidence="4" type="ORF">PAHAL_3G314800</name>
</gene>
<dbReference type="AlphaFoldDB" id="A0A2T8KK00"/>
<dbReference type="Gramene" id="PVH62516">
    <property type="protein sequence ID" value="PVH62516"/>
    <property type="gene ID" value="PAHAL_3G314800"/>
</dbReference>
<protein>
    <recommendedName>
        <fullName evidence="5">Pentatricopeptide repeat-containing protein</fullName>
    </recommendedName>
</protein>
<dbReference type="GO" id="GO:0003723">
    <property type="term" value="F:RNA binding"/>
    <property type="evidence" value="ECO:0007669"/>
    <property type="project" value="InterPro"/>
</dbReference>
<reference evidence="4" key="1">
    <citation type="submission" date="2018-04" db="EMBL/GenBank/DDBJ databases">
        <title>WGS assembly of Panicum hallii.</title>
        <authorList>
            <person name="Lovell J."/>
            <person name="Jenkins J."/>
            <person name="Lowry D."/>
            <person name="Mamidi S."/>
            <person name="Sreedasyam A."/>
            <person name="Weng X."/>
            <person name="Barry K."/>
            <person name="Bonette J."/>
            <person name="Campitelli B."/>
            <person name="Daum C."/>
            <person name="Gordon S."/>
            <person name="Gould B."/>
            <person name="Lipzen A."/>
            <person name="Macqueen A."/>
            <person name="Palacio-Mejia J."/>
            <person name="Plott C."/>
            <person name="Shakirov E."/>
            <person name="Shu S."/>
            <person name="Yoshinaga Y."/>
            <person name="Zane M."/>
            <person name="Rokhsar D."/>
            <person name="Grimwood J."/>
            <person name="Schmutz J."/>
            <person name="Juenger T."/>
        </authorList>
    </citation>
    <scope>NUCLEOTIDE SEQUENCE [LARGE SCALE GENOMIC DNA]</scope>
    <source>
        <strain evidence="4">FIL2</strain>
    </source>
</reference>
<evidence type="ECO:0000256" key="2">
    <source>
        <dbReference type="ARBA" id="ARBA00022946"/>
    </source>
</evidence>
<dbReference type="Proteomes" id="UP000243499">
    <property type="component" value="Chromosome 3"/>
</dbReference>
<dbReference type="Gene3D" id="1.25.40.10">
    <property type="entry name" value="Tetratricopeptide repeat domain"/>
    <property type="match status" value="1"/>
</dbReference>
<evidence type="ECO:0000313" key="4">
    <source>
        <dbReference type="EMBL" id="PVH62515.1"/>
    </source>
</evidence>
<dbReference type="EMBL" id="CM008048">
    <property type="protein sequence ID" value="PVH62516.1"/>
    <property type="molecule type" value="Genomic_DNA"/>
</dbReference>
<keyword evidence="2" id="KW-0809">Transit peptide</keyword>
<keyword evidence="1" id="KW-0677">Repeat</keyword>
<dbReference type="Pfam" id="PF01535">
    <property type="entry name" value="PPR"/>
    <property type="match status" value="2"/>
</dbReference>
<dbReference type="PANTHER" id="PTHR47926">
    <property type="entry name" value="PENTATRICOPEPTIDE REPEAT-CONTAINING PROTEIN"/>
    <property type="match status" value="1"/>
</dbReference>
<dbReference type="EMBL" id="CM008048">
    <property type="protein sequence ID" value="PVH62515.1"/>
    <property type="molecule type" value="Genomic_DNA"/>
</dbReference>
<proteinExistence type="predicted"/>
<feature type="repeat" description="PPR" evidence="3">
    <location>
        <begin position="35"/>
        <end position="69"/>
    </location>
</feature>
<dbReference type="Gramene" id="PVH62515">
    <property type="protein sequence ID" value="PVH62515"/>
    <property type="gene ID" value="PAHAL_3G314800"/>
</dbReference>
<evidence type="ECO:0000256" key="1">
    <source>
        <dbReference type="ARBA" id="ARBA00022737"/>
    </source>
</evidence>
<accession>A0A2T8KK00</accession>
<dbReference type="InterPro" id="IPR046960">
    <property type="entry name" value="PPR_At4g14850-like_plant"/>
</dbReference>
<evidence type="ECO:0000256" key="3">
    <source>
        <dbReference type="PROSITE-ProRule" id="PRU00708"/>
    </source>
</evidence>
<dbReference type="InterPro" id="IPR002885">
    <property type="entry name" value="PPR_rpt"/>
</dbReference>
<dbReference type="NCBIfam" id="TIGR00756">
    <property type="entry name" value="PPR"/>
    <property type="match status" value="1"/>
</dbReference>